<evidence type="ECO:0000259" key="2">
    <source>
        <dbReference type="Pfam" id="PF00535"/>
    </source>
</evidence>
<evidence type="ECO:0000313" key="4">
    <source>
        <dbReference type="Proteomes" id="UP000426246"/>
    </source>
</evidence>
<dbReference type="Proteomes" id="UP000426246">
    <property type="component" value="Chromosome"/>
</dbReference>
<dbReference type="RefSeq" id="WP_155699417.1">
    <property type="nucleotide sequence ID" value="NZ_CP034235.1"/>
</dbReference>
<dbReference type="Pfam" id="PF00535">
    <property type="entry name" value="Glycos_transf_2"/>
    <property type="match status" value="1"/>
</dbReference>
<dbReference type="CDD" id="cd00761">
    <property type="entry name" value="Glyco_tranf_GTA_type"/>
    <property type="match status" value="1"/>
</dbReference>
<dbReference type="SUPFAM" id="SSF53448">
    <property type="entry name" value="Nucleotide-diphospho-sugar transferases"/>
    <property type="match status" value="1"/>
</dbReference>
<evidence type="ECO:0000313" key="3">
    <source>
        <dbReference type="EMBL" id="QGQ94414.1"/>
    </source>
</evidence>
<feature type="domain" description="Glycosyltransferase 2-like" evidence="2">
    <location>
        <begin position="4"/>
        <end position="118"/>
    </location>
</feature>
<gene>
    <name evidence="3" type="ORF">EHS13_05595</name>
</gene>
<proteinExistence type="inferred from homology"/>
<evidence type="ECO:0000256" key="1">
    <source>
        <dbReference type="ARBA" id="ARBA00006739"/>
    </source>
</evidence>
<dbReference type="KEGG" id="ppsc:EHS13_05595"/>
<protein>
    <submittedName>
        <fullName evidence="3">Glycosyltransferase family 2 protein</fullName>
    </submittedName>
</protein>
<dbReference type="Gene3D" id="3.90.550.10">
    <property type="entry name" value="Spore Coat Polysaccharide Biosynthesis Protein SpsA, Chain A"/>
    <property type="match status" value="1"/>
</dbReference>
<dbReference type="PANTHER" id="PTHR22916:SF3">
    <property type="entry name" value="UDP-GLCNAC:BETAGAL BETA-1,3-N-ACETYLGLUCOSAMINYLTRANSFERASE-LIKE PROTEIN 1"/>
    <property type="match status" value="1"/>
</dbReference>
<dbReference type="InterPro" id="IPR029044">
    <property type="entry name" value="Nucleotide-diphossugar_trans"/>
</dbReference>
<dbReference type="OrthoDB" id="153025at2"/>
<reference evidence="4" key="1">
    <citation type="submission" date="2018-11" db="EMBL/GenBank/DDBJ databases">
        <title>Complete genome sequence of Paenibacillus sp. ML311-T8.</title>
        <authorList>
            <person name="Nam Y.-D."/>
            <person name="Kang J."/>
            <person name="Chung W.-H."/>
            <person name="Park Y.S."/>
        </authorList>
    </citation>
    <scope>NUCLEOTIDE SEQUENCE [LARGE SCALE GENOMIC DNA]</scope>
    <source>
        <strain evidence="4">ML311-T8</strain>
    </source>
</reference>
<name>A0A6B8RFB9_9BACL</name>
<dbReference type="PANTHER" id="PTHR22916">
    <property type="entry name" value="GLYCOSYLTRANSFERASE"/>
    <property type="match status" value="1"/>
</dbReference>
<dbReference type="InterPro" id="IPR001173">
    <property type="entry name" value="Glyco_trans_2-like"/>
</dbReference>
<keyword evidence="4" id="KW-1185">Reference proteome</keyword>
<dbReference type="GO" id="GO:0016758">
    <property type="term" value="F:hexosyltransferase activity"/>
    <property type="evidence" value="ECO:0007669"/>
    <property type="project" value="UniProtKB-ARBA"/>
</dbReference>
<organism evidence="3 4">
    <name type="scientific">Paenibacillus psychroresistens</name>
    <dbReference type="NCBI Taxonomy" id="1778678"/>
    <lineage>
        <taxon>Bacteria</taxon>
        <taxon>Bacillati</taxon>
        <taxon>Bacillota</taxon>
        <taxon>Bacilli</taxon>
        <taxon>Bacillales</taxon>
        <taxon>Paenibacillaceae</taxon>
        <taxon>Paenibacillus</taxon>
    </lineage>
</organism>
<keyword evidence="3" id="KW-0808">Transferase</keyword>
<comment type="similarity">
    <text evidence="1">Belongs to the glycosyltransferase 2 family.</text>
</comment>
<accession>A0A6B8RFB9</accession>
<dbReference type="AlphaFoldDB" id="A0A6B8RFB9"/>
<sequence length="276" mass="32275">MKFSLIMATLGRYVEVERFLMFLDQQTYRNFELIIVDQNEDDRLIPLIKAYRAKFSLIHLRSEKGLSLARNVGMRHISGDFVSFPDDDCWYDRLALESAYKLFQQYPQYGGITGRAVDGKGHDAAGKYDKTSGLVDSINVWRRAISFTIFFRRQVCEEIGEFDEEIGVGAKTIYGSGEETDYVLRAIRNHQVYYSATFTINHPNPLVRYSPQVISRGYRYGCGFGRVVRKHGYNFHFKLRYLIRPFLGMMLYSSTFQLPKSHYYWNTFRGRLRGML</sequence>
<dbReference type="EMBL" id="CP034235">
    <property type="protein sequence ID" value="QGQ94414.1"/>
    <property type="molecule type" value="Genomic_DNA"/>
</dbReference>